<dbReference type="GO" id="GO:1990593">
    <property type="term" value="F:nascent polypeptide-associated complex binding"/>
    <property type="evidence" value="ECO:0007669"/>
    <property type="project" value="InterPro"/>
</dbReference>
<dbReference type="OrthoDB" id="3980970at2759"/>
<evidence type="ECO:0000259" key="3">
    <source>
        <dbReference type="Pfam" id="PF17304"/>
    </source>
</evidence>
<organism evidence="4 5">
    <name type="scientific">Candidozyma pseudohaemuli</name>
    <dbReference type="NCBI Taxonomy" id="418784"/>
    <lineage>
        <taxon>Eukaryota</taxon>
        <taxon>Fungi</taxon>
        <taxon>Dikarya</taxon>
        <taxon>Ascomycota</taxon>
        <taxon>Saccharomycotina</taxon>
        <taxon>Pichiomycetes</taxon>
        <taxon>Metschnikowiaceae</taxon>
        <taxon>Candidozyma</taxon>
    </lineage>
</organism>
<dbReference type="InterPro" id="IPR039453">
    <property type="entry name" value="OM14_C"/>
</dbReference>
<feature type="region of interest" description="Disordered" evidence="1">
    <location>
        <begin position="1"/>
        <end position="74"/>
    </location>
</feature>
<dbReference type="GeneID" id="36568256"/>
<reference evidence="4 5" key="1">
    <citation type="submission" date="2018-03" db="EMBL/GenBank/DDBJ databases">
        <title>Candida pseudohaemulonii genome assembly and annotation.</title>
        <authorList>
            <person name="Munoz J.F."/>
            <person name="Gade L.G."/>
            <person name="Chow N.A."/>
            <person name="Litvintseva A.P."/>
            <person name="Loparev V.N."/>
            <person name="Cuomo C.A."/>
        </authorList>
    </citation>
    <scope>NUCLEOTIDE SEQUENCE [LARGE SCALE GENOMIC DNA]</scope>
    <source>
        <strain evidence="4 5">B12108</strain>
    </source>
</reference>
<dbReference type="EMBL" id="PYFQ01000018">
    <property type="protein sequence ID" value="PSK35204.1"/>
    <property type="molecule type" value="Genomic_DNA"/>
</dbReference>
<evidence type="ECO:0000313" key="5">
    <source>
        <dbReference type="Proteomes" id="UP000241107"/>
    </source>
</evidence>
<evidence type="ECO:0000256" key="2">
    <source>
        <dbReference type="SAM" id="Phobius"/>
    </source>
</evidence>
<dbReference type="VEuPathDB" id="FungiDB:C7M61_004869"/>
<dbReference type="Pfam" id="PF17304">
    <property type="entry name" value="OM14_C"/>
    <property type="match status" value="1"/>
</dbReference>
<keyword evidence="2" id="KW-0472">Membrane</keyword>
<feature type="transmembrane region" description="Helical" evidence="2">
    <location>
        <begin position="164"/>
        <end position="188"/>
    </location>
</feature>
<dbReference type="PANTHER" id="PTHR38402:SF1">
    <property type="entry name" value="MITOCHONDRIAL OUTER MEMBRANE PROTEIN OM14"/>
    <property type="match status" value="1"/>
</dbReference>
<dbReference type="Proteomes" id="UP000241107">
    <property type="component" value="Unassembled WGS sequence"/>
</dbReference>
<dbReference type="GO" id="GO:0006626">
    <property type="term" value="P:protein targeting to mitochondrion"/>
    <property type="evidence" value="ECO:0007669"/>
    <property type="project" value="TreeGrafter"/>
</dbReference>
<dbReference type="PANTHER" id="PTHR38402">
    <property type="entry name" value="MITOCHONDRIAL OUTER MEMBRANE PROTEIN OM14"/>
    <property type="match status" value="1"/>
</dbReference>
<evidence type="ECO:0000313" key="4">
    <source>
        <dbReference type="EMBL" id="PSK35204.1"/>
    </source>
</evidence>
<feature type="transmembrane region" description="Helical" evidence="2">
    <location>
        <begin position="134"/>
        <end position="152"/>
    </location>
</feature>
<protein>
    <recommendedName>
        <fullName evidence="3">Mitochondrial outer membrane protein OM14 C-terminal domain-containing protein</fullName>
    </recommendedName>
</protein>
<name>A0A2P7YGX1_9ASCO</name>
<sequence>MSYAEAASSQGPTGSKVVEDPLNLTPNDVKKEASQGADKVKKDANEALKKASKEADKIKKDASKATEDAIKKGKAATDNVKKDLKELEKESRPYIEQATKFVKEKYQAAASFVGSYVNKDTVAAAGNELQNPVVLGQIAVILGGATAGWFVYSERARIRSDNKYVVGIHAAVITGLVLADGVLFSQLYPKYKKN</sequence>
<dbReference type="AlphaFoldDB" id="A0A2P7YGX1"/>
<gene>
    <name evidence="4" type="ORF">C7M61_004869</name>
</gene>
<dbReference type="GO" id="GO:0005741">
    <property type="term" value="C:mitochondrial outer membrane"/>
    <property type="evidence" value="ECO:0007669"/>
    <property type="project" value="InterPro"/>
</dbReference>
<dbReference type="InterPro" id="IPR039454">
    <property type="entry name" value="OM14"/>
</dbReference>
<comment type="caution">
    <text evidence="4">The sequence shown here is derived from an EMBL/GenBank/DDBJ whole genome shotgun (WGS) entry which is preliminary data.</text>
</comment>
<feature type="domain" description="Mitochondrial outer membrane protein OM14 C-terminal" evidence="3">
    <location>
        <begin position="128"/>
        <end position="193"/>
    </location>
</feature>
<keyword evidence="2" id="KW-1133">Transmembrane helix</keyword>
<feature type="compositionally biased region" description="Basic and acidic residues" evidence="1">
    <location>
        <begin position="28"/>
        <end position="71"/>
    </location>
</feature>
<proteinExistence type="predicted"/>
<accession>A0A2P7YGX1</accession>
<dbReference type="RefSeq" id="XP_024711740.1">
    <property type="nucleotide sequence ID" value="XM_024860183.1"/>
</dbReference>
<keyword evidence="2" id="KW-0812">Transmembrane</keyword>
<keyword evidence="5" id="KW-1185">Reference proteome</keyword>
<evidence type="ECO:0000256" key="1">
    <source>
        <dbReference type="SAM" id="MobiDB-lite"/>
    </source>
</evidence>